<gene>
    <name evidence="1" type="ORF">JCM19300_2028</name>
</gene>
<evidence type="ECO:0000313" key="2">
    <source>
        <dbReference type="Proteomes" id="UP000029644"/>
    </source>
</evidence>
<protein>
    <submittedName>
        <fullName evidence="1">Uncharacterized protein</fullName>
    </submittedName>
</protein>
<proteinExistence type="predicted"/>
<dbReference type="RefSeq" id="WP_042507079.1">
    <property type="nucleotide sequence ID" value="NZ_BBNQ01000042.1"/>
</dbReference>
<sequence>MGIFDKLFNRKKEVINFPPKPKWKPNLPIDLNLILEKSKYYTDKKIQIAVFENGTVIMFPERVSNINSSAMETLDKIYNAHPDFNPTEMDDGNYTIQYNEPAFNIVFKDEIENHWKYIDENHLDGICTAEVLINANGEHNVFNDIGKICLFGRSKMFMDAQSPKVVLTFDNLKK</sequence>
<accession>A0A090VP87</accession>
<organism evidence="1 2">
    <name type="scientific">Algibacter lectus</name>
    <dbReference type="NCBI Taxonomy" id="221126"/>
    <lineage>
        <taxon>Bacteria</taxon>
        <taxon>Pseudomonadati</taxon>
        <taxon>Bacteroidota</taxon>
        <taxon>Flavobacteriia</taxon>
        <taxon>Flavobacteriales</taxon>
        <taxon>Flavobacteriaceae</taxon>
        <taxon>Algibacter</taxon>
    </lineage>
</organism>
<dbReference type="Proteomes" id="UP000029644">
    <property type="component" value="Unassembled WGS sequence"/>
</dbReference>
<reference evidence="1 2" key="1">
    <citation type="journal article" date="2014" name="Genome Announc.">
        <title>Draft Genome Sequences of Marine Flavobacterium Algibacter lectus Strains SS8 and NR4.</title>
        <authorList>
            <person name="Takatani N."/>
            <person name="Nakanishi M."/>
            <person name="Meirelles P."/>
            <person name="Mino S."/>
            <person name="Suda W."/>
            <person name="Oshima K."/>
            <person name="Hattori M."/>
            <person name="Ohkuma M."/>
            <person name="Hosokawa M."/>
            <person name="Miyashita K."/>
            <person name="Thompson F.L."/>
            <person name="Niwa A."/>
            <person name="Sawabe T."/>
            <person name="Sawabe T."/>
        </authorList>
    </citation>
    <scope>NUCLEOTIDE SEQUENCE [LARGE SCALE GENOMIC DNA]</scope>
    <source>
        <strain evidence="1 2">JCM 19300</strain>
    </source>
</reference>
<dbReference type="OrthoDB" id="1432316at2"/>
<dbReference type="EMBL" id="BBNQ01000042">
    <property type="protein sequence ID" value="GAL65149.1"/>
    <property type="molecule type" value="Genomic_DNA"/>
</dbReference>
<name>A0A090VP87_9FLAO</name>
<evidence type="ECO:0000313" key="1">
    <source>
        <dbReference type="EMBL" id="GAL65149.1"/>
    </source>
</evidence>
<comment type="caution">
    <text evidence="1">The sequence shown here is derived from an EMBL/GenBank/DDBJ whole genome shotgun (WGS) entry which is preliminary data.</text>
</comment>
<dbReference type="AlphaFoldDB" id="A0A090VP87"/>